<feature type="signal peptide" evidence="2">
    <location>
        <begin position="1"/>
        <end position="23"/>
    </location>
</feature>
<dbReference type="EMBL" id="JARQAI010000029">
    <property type="protein sequence ID" value="MDT2738113.1"/>
    <property type="molecule type" value="Genomic_DNA"/>
</dbReference>
<evidence type="ECO:0000259" key="3">
    <source>
        <dbReference type="SMART" id="SM00644"/>
    </source>
</evidence>
<dbReference type="RefSeq" id="WP_311797556.1">
    <property type="nucleotide sequence ID" value="NZ_JARQAI010000029.1"/>
</dbReference>
<dbReference type="AlphaFoldDB" id="A0AAE4I397"/>
<evidence type="ECO:0000256" key="1">
    <source>
        <dbReference type="SAM" id="MobiDB-lite"/>
    </source>
</evidence>
<evidence type="ECO:0000256" key="2">
    <source>
        <dbReference type="SAM" id="SignalP"/>
    </source>
</evidence>
<name>A0AAE4I397_9ENTE</name>
<dbReference type="Pfam" id="PF01510">
    <property type="entry name" value="Amidase_2"/>
    <property type="match status" value="1"/>
</dbReference>
<sequence length="339" mass="37112">MKKKITLLSLLMALFLLPTTGFAYTLNNEFNLGPGEGSSIQANPNYIVAHDTANPNATGRNEATFMKRNWANAYTSYIVGDGIVYQVGEPGYVQYGGGSYANANSPVQIELQATPNASLFKQNYKVYIDLIRDSAKRFNIPLTVDSPVNGKGVISHQYISTNWWGDHTDPYGYLASQGVSQAQFAHDVKYGIDGSEANNPATNPTPIPSKPVDPTTAGSGYSVMNSGNNHAHVDQWGRIGNTLKARGWHVANYKYQYVFIIDRTTGKELARQKAPGVARPDVNAAYRTTGSVGYDVNFNAKQFSGKSVIVMTRATNDASGNVSGGHQDFYETRWYHDIK</sequence>
<organism evidence="4 5">
    <name type="scientific">Enterococcus pseudoavium</name>
    <dbReference type="NCBI Taxonomy" id="44007"/>
    <lineage>
        <taxon>Bacteria</taxon>
        <taxon>Bacillati</taxon>
        <taxon>Bacillota</taxon>
        <taxon>Bacilli</taxon>
        <taxon>Lactobacillales</taxon>
        <taxon>Enterococcaceae</taxon>
        <taxon>Enterococcus</taxon>
    </lineage>
</organism>
<feature type="chain" id="PRO_5042014503" evidence="2">
    <location>
        <begin position="24"/>
        <end position="339"/>
    </location>
</feature>
<protein>
    <submittedName>
        <fullName evidence="4">N-acetylmuramoyl-L-alanine amidase</fullName>
        <ecNumber evidence="4">3.5.1.28</ecNumber>
    </submittedName>
</protein>
<reference evidence="4" key="1">
    <citation type="submission" date="2023-03" db="EMBL/GenBank/DDBJ databases">
        <authorList>
            <person name="Shen W."/>
            <person name="Cai J."/>
        </authorList>
    </citation>
    <scope>NUCLEOTIDE SEQUENCE</scope>
    <source>
        <strain evidence="4">P69-2</strain>
    </source>
</reference>
<dbReference type="EC" id="3.5.1.28" evidence="4"/>
<accession>A0AAE4I397</accession>
<keyword evidence="2" id="KW-0732">Signal</keyword>
<dbReference type="InterPro" id="IPR036505">
    <property type="entry name" value="Amidase/PGRP_sf"/>
</dbReference>
<evidence type="ECO:0000313" key="5">
    <source>
        <dbReference type="Proteomes" id="UP001180842"/>
    </source>
</evidence>
<feature type="domain" description="N-acetylmuramoyl-L-alanine amidase" evidence="3">
    <location>
        <begin position="32"/>
        <end position="171"/>
    </location>
</feature>
<dbReference type="InterPro" id="IPR002502">
    <property type="entry name" value="Amidase_domain"/>
</dbReference>
<dbReference type="GO" id="GO:0009253">
    <property type="term" value="P:peptidoglycan catabolic process"/>
    <property type="evidence" value="ECO:0007669"/>
    <property type="project" value="InterPro"/>
</dbReference>
<gene>
    <name evidence="4" type="ORF">P7H00_13450</name>
</gene>
<dbReference type="Gene3D" id="3.40.80.10">
    <property type="entry name" value="Peptidoglycan recognition protein-like"/>
    <property type="match status" value="1"/>
</dbReference>
<dbReference type="Proteomes" id="UP001180842">
    <property type="component" value="Unassembled WGS sequence"/>
</dbReference>
<dbReference type="GO" id="GO:0008745">
    <property type="term" value="F:N-acetylmuramoyl-L-alanine amidase activity"/>
    <property type="evidence" value="ECO:0007669"/>
    <property type="project" value="UniProtKB-EC"/>
</dbReference>
<feature type="region of interest" description="Disordered" evidence="1">
    <location>
        <begin position="193"/>
        <end position="218"/>
    </location>
</feature>
<keyword evidence="4" id="KW-0378">Hydrolase</keyword>
<proteinExistence type="predicted"/>
<comment type="caution">
    <text evidence="4">The sequence shown here is derived from an EMBL/GenBank/DDBJ whole genome shotgun (WGS) entry which is preliminary data.</text>
</comment>
<evidence type="ECO:0000313" key="4">
    <source>
        <dbReference type="EMBL" id="MDT2738113.1"/>
    </source>
</evidence>
<dbReference type="SMART" id="SM00644">
    <property type="entry name" value="Ami_2"/>
    <property type="match status" value="1"/>
</dbReference>
<dbReference type="SUPFAM" id="SSF55846">
    <property type="entry name" value="N-acetylmuramoyl-L-alanine amidase-like"/>
    <property type="match status" value="1"/>
</dbReference>
<dbReference type="CDD" id="cd06583">
    <property type="entry name" value="PGRP"/>
    <property type="match status" value="1"/>
</dbReference>